<evidence type="ECO:0000256" key="3">
    <source>
        <dbReference type="ARBA" id="ARBA00012916"/>
    </source>
</evidence>
<feature type="initiator methionine" description="Removed" evidence="11">
    <location>
        <position position="1"/>
    </location>
</feature>
<dbReference type="Proteomes" id="UP000324104">
    <property type="component" value="Unassembled WGS sequence"/>
</dbReference>
<comment type="caution">
    <text evidence="14">The sequence shown here is derived from an EMBL/GenBank/DDBJ whole genome shotgun (WGS) entry which is preliminary data.</text>
</comment>
<keyword evidence="8" id="KW-0677">Repeat</keyword>
<proteinExistence type="inferred from homology"/>
<dbReference type="InterPro" id="IPR047084">
    <property type="entry name" value="GFAT_N"/>
</dbReference>
<organism evidence="14 15">
    <name type="scientific">Natrialba swarupiae</name>
    <dbReference type="NCBI Taxonomy" id="2448032"/>
    <lineage>
        <taxon>Archaea</taxon>
        <taxon>Methanobacteriati</taxon>
        <taxon>Methanobacteriota</taxon>
        <taxon>Stenosarchaea group</taxon>
        <taxon>Halobacteria</taxon>
        <taxon>Halobacteriales</taxon>
        <taxon>Natrialbaceae</taxon>
        <taxon>Natrialba</taxon>
    </lineage>
</organism>
<evidence type="ECO:0000256" key="6">
    <source>
        <dbReference type="ARBA" id="ARBA00022576"/>
    </source>
</evidence>
<dbReference type="InterPro" id="IPR035466">
    <property type="entry name" value="GlmS/AgaS_SIS"/>
</dbReference>
<dbReference type="GO" id="GO:0006047">
    <property type="term" value="P:UDP-N-acetylglucosamine metabolic process"/>
    <property type="evidence" value="ECO:0007669"/>
    <property type="project" value="TreeGrafter"/>
</dbReference>
<accession>A0A5D5AI48</accession>
<keyword evidence="6 11" id="KW-0032">Aminotransferase</keyword>
<dbReference type="PANTHER" id="PTHR10937">
    <property type="entry name" value="GLUCOSAMINE--FRUCTOSE-6-PHOSPHATE AMINOTRANSFERASE, ISOMERIZING"/>
    <property type="match status" value="1"/>
</dbReference>
<evidence type="ECO:0000313" key="14">
    <source>
        <dbReference type="EMBL" id="TYT60497.1"/>
    </source>
</evidence>
<dbReference type="InterPro" id="IPR035490">
    <property type="entry name" value="GlmS/FrlB_SIS"/>
</dbReference>
<feature type="domain" description="SIS" evidence="13">
    <location>
        <begin position="280"/>
        <end position="427"/>
    </location>
</feature>
<reference evidence="14 15" key="1">
    <citation type="submission" date="2019-08" db="EMBL/GenBank/DDBJ databases">
        <title>Archaea genome.</title>
        <authorList>
            <person name="Kajale S."/>
            <person name="Shouche Y."/>
            <person name="Deshpande N."/>
            <person name="Sharma A."/>
        </authorList>
    </citation>
    <scope>NUCLEOTIDE SEQUENCE [LARGE SCALE GENOMIC DNA]</scope>
    <source>
        <strain evidence="14 15">ESP3B_9</strain>
    </source>
</reference>
<dbReference type="FunFam" id="3.40.50.10490:FF:000001">
    <property type="entry name" value="Glutamine--fructose-6-phosphate aminotransferase [isomerizing]"/>
    <property type="match status" value="1"/>
</dbReference>
<dbReference type="Pfam" id="PF13522">
    <property type="entry name" value="GATase_6"/>
    <property type="match status" value="1"/>
</dbReference>
<comment type="catalytic activity">
    <reaction evidence="1 11">
        <text>D-fructose 6-phosphate + L-glutamine = D-glucosamine 6-phosphate + L-glutamate</text>
        <dbReference type="Rhea" id="RHEA:13237"/>
        <dbReference type="ChEBI" id="CHEBI:29985"/>
        <dbReference type="ChEBI" id="CHEBI:58359"/>
        <dbReference type="ChEBI" id="CHEBI:58725"/>
        <dbReference type="ChEBI" id="CHEBI:61527"/>
        <dbReference type="EC" id="2.6.1.16"/>
    </reaction>
</comment>
<evidence type="ECO:0000259" key="13">
    <source>
        <dbReference type="PROSITE" id="PS51464"/>
    </source>
</evidence>
<dbReference type="EMBL" id="VTAW01000040">
    <property type="protein sequence ID" value="TYT60497.1"/>
    <property type="molecule type" value="Genomic_DNA"/>
</dbReference>
<dbReference type="NCBIfam" id="TIGR01135">
    <property type="entry name" value="glmS"/>
    <property type="match status" value="1"/>
</dbReference>
<dbReference type="FunFam" id="3.60.20.10:FF:000006">
    <property type="entry name" value="Glutamine--fructose-6-phosphate aminotransferase [isomerizing]"/>
    <property type="match status" value="1"/>
</dbReference>
<dbReference type="NCBIfam" id="NF001484">
    <property type="entry name" value="PRK00331.1"/>
    <property type="match status" value="1"/>
</dbReference>
<dbReference type="EC" id="2.6.1.16" evidence="3 11"/>
<dbReference type="Gene3D" id="3.60.20.10">
    <property type="entry name" value="Glutamine Phosphoribosylpyrophosphate, subunit 1, domain 1"/>
    <property type="match status" value="1"/>
</dbReference>
<dbReference type="InterPro" id="IPR046348">
    <property type="entry name" value="SIS_dom_sf"/>
</dbReference>
<evidence type="ECO:0000256" key="2">
    <source>
        <dbReference type="ARBA" id="ARBA00004496"/>
    </source>
</evidence>
<comment type="subcellular location">
    <subcellularLocation>
        <location evidence="2 11">Cytoplasm</location>
    </subcellularLocation>
</comment>
<evidence type="ECO:0000256" key="4">
    <source>
        <dbReference type="ARBA" id="ARBA00016090"/>
    </source>
</evidence>
<evidence type="ECO:0000256" key="8">
    <source>
        <dbReference type="ARBA" id="ARBA00022737"/>
    </source>
</evidence>
<dbReference type="GO" id="GO:0006487">
    <property type="term" value="P:protein N-linked glycosylation"/>
    <property type="evidence" value="ECO:0007669"/>
    <property type="project" value="TreeGrafter"/>
</dbReference>
<dbReference type="InterPro" id="IPR029055">
    <property type="entry name" value="Ntn_hydrolases_N"/>
</dbReference>
<dbReference type="InterPro" id="IPR005855">
    <property type="entry name" value="GFAT"/>
</dbReference>
<dbReference type="GO" id="GO:0005975">
    <property type="term" value="P:carbohydrate metabolic process"/>
    <property type="evidence" value="ECO:0007669"/>
    <property type="project" value="UniProtKB-UniRule"/>
</dbReference>
<dbReference type="CDD" id="cd00714">
    <property type="entry name" value="GFAT"/>
    <property type="match status" value="1"/>
</dbReference>
<keyword evidence="7 11" id="KW-0808">Transferase</keyword>
<evidence type="ECO:0000256" key="9">
    <source>
        <dbReference type="ARBA" id="ARBA00022962"/>
    </source>
</evidence>
<dbReference type="SUPFAM" id="SSF53697">
    <property type="entry name" value="SIS domain"/>
    <property type="match status" value="1"/>
</dbReference>
<evidence type="ECO:0000256" key="10">
    <source>
        <dbReference type="ARBA" id="ARBA00055466"/>
    </source>
</evidence>
<feature type="active site" description="For Fru-6P isomerization activity" evidence="11">
    <location>
        <position position="594"/>
    </location>
</feature>
<evidence type="ECO:0000256" key="11">
    <source>
        <dbReference type="HAMAP-Rule" id="MF_00164"/>
    </source>
</evidence>
<dbReference type="Pfam" id="PF01380">
    <property type="entry name" value="SIS"/>
    <property type="match status" value="2"/>
</dbReference>
<keyword evidence="5 11" id="KW-0963">Cytoplasm</keyword>
<dbReference type="InterPro" id="IPR001347">
    <property type="entry name" value="SIS_dom"/>
</dbReference>
<evidence type="ECO:0000256" key="7">
    <source>
        <dbReference type="ARBA" id="ARBA00022679"/>
    </source>
</evidence>
<dbReference type="PANTHER" id="PTHR10937:SF0">
    <property type="entry name" value="GLUTAMINE--FRUCTOSE-6-PHOSPHATE TRANSAMINASE (ISOMERIZING)"/>
    <property type="match status" value="1"/>
</dbReference>
<dbReference type="GO" id="GO:0004360">
    <property type="term" value="F:glutamine-fructose-6-phosphate transaminase (isomerizing) activity"/>
    <property type="evidence" value="ECO:0007669"/>
    <property type="project" value="UniProtKB-UniRule"/>
</dbReference>
<dbReference type="GO" id="GO:0005737">
    <property type="term" value="C:cytoplasm"/>
    <property type="evidence" value="ECO:0007669"/>
    <property type="project" value="UniProtKB-SubCell"/>
</dbReference>
<comment type="subunit">
    <text evidence="11">Homodimer.</text>
</comment>
<keyword evidence="9" id="KW-0315">Glutamine amidotransferase</keyword>
<dbReference type="InterPro" id="IPR017932">
    <property type="entry name" value="GATase_2_dom"/>
</dbReference>
<dbReference type="PROSITE" id="PS51464">
    <property type="entry name" value="SIS"/>
    <property type="match status" value="2"/>
</dbReference>
<dbReference type="RefSeq" id="WP_149083000.1">
    <property type="nucleotide sequence ID" value="NZ_VTAW01000040.1"/>
</dbReference>
<dbReference type="CDD" id="cd05008">
    <property type="entry name" value="SIS_GlmS_GlmD_1"/>
    <property type="match status" value="1"/>
</dbReference>
<gene>
    <name evidence="11 14" type="primary">glmS</name>
    <name evidence="14" type="ORF">FYC77_18610</name>
</gene>
<evidence type="ECO:0000259" key="12">
    <source>
        <dbReference type="PROSITE" id="PS51278"/>
    </source>
</evidence>
<feature type="domain" description="Glutamine amidotransferase type-2" evidence="12">
    <location>
        <begin position="2"/>
        <end position="218"/>
    </location>
</feature>
<dbReference type="CDD" id="cd05009">
    <property type="entry name" value="SIS_GlmS_GlmD_2"/>
    <property type="match status" value="1"/>
</dbReference>
<dbReference type="SUPFAM" id="SSF56235">
    <property type="entry name" value="N-terminal nucleophile aminohydrolases (Ntn hydrolases)"/>
    <property type="match status" value="1"/>
</dbReference>
<evidence type="ECO:0000313" key="15">
    <source>
        <dbReference type="Proteomes" id="UP000324104"/>
    </source>
</evidence>
<dbReference type="PROSITE" id="PS51278">
    <property type="entry name" value="GATASE_TYPE_2"/>
    <property type="match status" value="1"/>
</dbReference>
<dbReference type="HAMAP" id="MF_00164">
    <property type="entry name" value="GlmS"/>
    <property type="match status" value="1"/>
</dbReference>
<dbReference type="GO" id="GO:0097367">
    <property type="term" value="F:carbohydrate derivative binding"/>
    <property type="evidence" value="ECO:0007669"/>
    <property type="project" value="InterPro"/>
</dbReference>
<feature type="domain" description="SIS" evidence="13">
    <location>
        <begin position="449"/>
        <end position="589"/>
    </location>
</feature>
<feature type="active site" description="Nucleophile; for GATase activity" evidence="11">
    <location>
        <position position="2"/>
    </location>
</feature>
<evidence type="ECO:0000256" key="5">
    <source>
        <dbReference type="ARBA" id="ARBA00022490"/>
    </source>
</evidence>
<dbReference type="Gene3D" id="3.40.50.10490">
    <property type="entry name" value="Glucose-6-phosphate isomerase like protein, domain 1"/>
    <property type="match status" value="2"/>
</dbReference>
<name>A0A5D5AI48_9EURY</name>
<dbReference type="GO" id="GO:0006002">
    <property type="term" value="P:fructose 6-phosphate metabolic process"/>
    <property type="evidence" value="ECO:0007669"/>
    <property type="project" value="TreeGrafter"/>
</dbReference>
<keyword evidence="15" id="KW-1185">Reference proteome</keyword>
<sequence>MCGIIGYTGTTQNVGDVLLTGLSGLEYRGYDSAGLAVSNGSLSVHKREGDVSGLETALSDRSLSGNAGIGHTRWSTHGPPSDTNAHPHTDCDGTVAVVHNGIIENYQSLRTELEEEGHTLESETDTEVIPHLIERALTTGAGHDEAFRRAIDRLEGSYAVAAVFTGDEAVYATRNESPLVLGVGSDGYYLASDVPAFIEYTDNVVYLADGEFVRINPSGFVVTDEQGVIVDTAVETVDWDPEDAGKSGHEHYMLKEIYEQPTAIRKCLRERVSEMEESITVEELSDLGTLERDGPVQFVACGTSFHAALYGARLLREQGIHAQCFRASEYAAESVPIHSGTVVIGVTQSGETADTMSALRTANKAGASTVTVTNVVGSSAARECDHVMYIRAGPEIGVAATKTFASQQVALTLLTSALTGSASLDTIKRLRTLPDQLQRVLDESTAREIAMEYVDADSYFFIGRGYNAPVALEGALKMKEITYKHAEGFAGGELKHGPLALVTEASPVFAMATGENHVEKMLGNINEVEARGAPVVAVTDSPATLSQYADHVLEVPDAGPRLTSVLANVQLQLVSYWVANELGRSIDKPRHLAKSVTVE</sequence>
<evidence type="ECO:0000256" key="1">
    <source>
        <dbReference type="ARBA" id="ARBA00001031"/>
    </source>
</evidence>
<protein>
    <recommendedName>
        <fullName evidence="4 11">Glutamine--fructose-6-phosphate aminotransferase [isomerizing]</fullName>
        <ecNumber evidence="3 11">2.6.1.16</ecNumber>
    </recommendedName>
    <alternativeName>
        <fullName evidence="11">D-fructose-6-phosphate amidotransferase</fullName>
    </alternativeName>
    <alternativeName>
        <fullName evidence="11">GFAT</fullName>
    </alternativeName>
    <alternativeName>
        <fullName evidence="11">Glucosamine-6-phosphate synthase</fullName>
    </alternativeName>
    <alternativeName>
        <fullName evidence="11">Hexosephosphate aminotransferase</fullName>
    </alternativeName>
    <alternativeName>
        <fullName evidence="11">L-glutamine--D-fructose-6-phosphate amidotransferase</fullName>
    </alternativeName>
</protein>
<dbReference type="AlphaFoldDB" id="A0A5D5AI48"/>
<comment type="function">
    <text evidence="10 11">Catalyzes the first step in hexosamine metabolism, converting fructose-6P into glucosamine-6P using glutamine as a nitrogen source.</text>
</comment>